<sequence>MSEIAIASSNSFDSAKYVSESASVTKEPVLFHILHIINISKSRLSQRDDWLEYSDPNSASVDRLNKSKKMVREVNIDDDGPIVSAFDVYKLLLQDSHKNVCYAFEKEPLRFLRDQRQSTGTPLPIRLGGKLLVKKDTPVWNGVLFLENRQCTYLGVDANDPLNAQLNTGLVEKYIAILDQELKS</sequence>
<dbReference type="Gene3D" id="2.40.50.770">
    <property type="entry name" value="RecQ-mediated genome instability protein Rmi1, C-terminal domain"/>
    <property type="match status" value="1"/>
</dbReference>
<dbReference type="Pfam" id="PF08585">
    <property type="entry name" value="RMI1_N_C"/>
    <property type="match status" value="1"/>
</dbReference>
<organism evidence="2 3">
    <name type="scientific">Scheffersomyces stipitis (strain ATCC 58785 / CBS 6054 / NBRC 10063 / NRRL Y-11545)</name>
    <name type="common">Yeast</name>
    <name type="synonym">Pichia stipitis</name>
    <dbReference type="NCBI Taxonomy" id="322104"/>
    <lineage>
        <taxon>Eukaryota</taxon>
        <taxon>Fungi</taxon>
        <taxon>Dikarya</taxon>
        <taxon>Ascomycota</taxon>
        <taxon>Saccharomycotina</taxon>
        <taxon>Pichiomycetes</taxon>
        <taxon>Debaryomycetaceae</taxon>
        <taxon>Scheffersomyces</taxon>
    </lineage>
</organism>
<dbReference type="KEGG" id="pic:PICST_46211"/>
<reference evidence="2 3" key="1">
    <citation type="journal article" date="2007" name="Nat. Biotechnol.">
        <title>Genome sequence of the lignocellulose-bioconverting and xylose-fermenting yeast Pichia stipitis.</title>
        <authorList>
            <person name="Jeffries T.W."/>
            <person name="Grigoriev I.V."/>
            <person name="Grimwood J."/>
            <person name="Laplaza J.M."/>
            <person name="Aerts A."/>
            <person name="Salamov A."/>
            <person name="Schmutz J."/>
            <person name="Lindquist E."/>
            <person name="Dehal P."/>
            <person name="Shapiro H."/>
            <person name="Jin Y.S."/>
            <person name="Passoth V."/>
            <person name="Richardson P.M."/>
        </authorList>
    </citation>
    <scope>NUCLEOTIDE SEQUENCE [LARGE SCALE GENOMIC DNA]</scope>
    <source>
        <strain evidence="3">ATCC 58785 / CBS 6054 / NBRC 10063 / NRRL Y-11545</strain>
    </source>
</reference>
<gene>
    <name evidence="2" type="ORF">PICST_46211</name>
</gene>
<dbReference type="GeneID" id="4839445"/>
<evidence type="ECO:0000259" key="1">
    <source>
        <dbReference type="Pfam" id="PF08585"/>
    </source>
</evidence>
<dbReference type="eggNOG" id="ENOG502SXZQ">
    <property type="taxonomic scope" value="Eukaryota"/>
</dbReference>
<dbReference type="InParanoid" id="A3LW81"/>
<dbReference type="InterPro" id="IPR042470">
    <property type="entry name" value="RMI1_N_C_sf"/>
</dbReference>
<name>A3LW81_PICST</name>
<dbReference type="HOGENOM" id="CLU_112152_0_0_1"/>
<proteinExistence type="predicted"/>
<evidence type="ECO:0000313" key="3">
    <source>
        <dbReference type="Proteomes" id="UP000002258"/>
    </source>
</evidence>
<dbReference type="AlphaFoldDB" id="A3LW81"/>
<dbReference type="RefSeq" id="XP_001384949.2">
    <property type="nucleotide sequence ID" value="XM_001384912.1"/>
</dbReference>
<keyword evidence="3" id="KW-1185">Reference proteome</keyword>
<protein>
    <recommendedName>
        <fullName evidence="1">RecQ mediated genome instability protein 1 OB-fold domain-containing protein</fullName>
    </recommendedName>
</protein>
<dbReference type="FunCoup" id="A3LW81">
    <property type="interactions" value="45"/>
</dbReference>
<dbReference type="STRING" id="322104.A3LW81"/>
<dbReference type="EMBL" id="CP000499">
    <property type="protein sequence ID" value="ABN66920.2"/>
    <property type="molecule type" value="Genomic_DNA"/>
</dbReference>
<feature type="domain" description="RecQ mediated genome instability protein 1 OB-fold" evidence="1">
    <location>
        <begin position="20"/>
        <end position="158"/>
    </location>
</feature>
<accession>A3LW81</accession>
<evidence type="ECO:0000313" key="2">
    <source>
        <dbReference type="EMBL" id="ABN66920.2"/>
    </source>
</evidence>
<dbReference type="Proteomes" id="UP000002258">
    <property type="component" value="Chromosome 5"/>
</dbReference>
<dbReference type="OMA" id="CFAYEYN"/>
<dbReference type="InterPro" id="IPR013894">
    <property type="entry name" value="RMI1_OB"/>
</dbReference>
<dbReference type="OrthoDB" id="341511at2759"/>